<dbReference type="AlphaFoldDB" id="A0AAU8JGR0"/>
<organism evidence="1">
    <name type="scientific">Planktothricoides raciborskii GIHE-MW2</name>
    <dbReference type="NCBI Taxonomy" id="2792601"/>
    <lineage>
        <taxon>Bacteria</taxon>
        <taxon>Bacillati</taxon>
        <taxon>Cyanobacteriota</taxon>
        <taxon>Cyanophyceae</taxon>
        <taxon>Oscillatoriophycideae</taxon>
        <taxon>Oscillatoriales</taxon>
        <taxon>Oscillatoriaceae</taxon>
        <taxon>Planktothricoides</taxon>
    </lineage>
</organism>
<reference evidence="1" key="1">
    <citation type="submission" date="2024-07" db="EMBL/GenBank/DDBJ databases">
        <authorList>
            <person name="Kim Y.J."/>
            <person name="Jeong J.Y."/>
        </authorList>
    </citation>
    <scope>NUCLEOTIDE SEQUENCE</scope>
    <source>
        <strain evidence="1">GIHE-MW2</strain>
    </source>
</reference>
<dbReference type="EMBL" id="CP159837">
    <property type="protein sequence ID" value="XCM37714.1"/>
    <property type="molecule type" value="Genomic_DNA"/>
</dbReference>
<dbReference type="RefSeq" id="WP_354635595.1">
    <property type="nucleotide sequence ID" value="NZ_CP159837.1"/>
</dbReference>
<sequence length="79" mass="9000">MGNSELNSDLQTETRFLCWLPRIWQRMGQRSTAIADIPPIAWDDFSGATGLSKKAPARELKPHRAKTFNKILTFDARIL</sequence>
<gene>
    <name evidence="1" type="ORF">ABWT76_000499</name>
</gene>
<protein>
    <recommendedName>
        <fullName evidence="2">Transposase</fullName>
    </recommendedName>
</protein>
<proteinExistence type="predicted"/>
<evidence type="ECO:0000313" key="1">
    <source>
        <dbReference type="EMBL" id="XCM37714.1"/>
    </source>
</evidence>
<name>A0AAU8JGR0_9CYAN</name>
<evidence type="ECO:0008006" key="2">
    <source>
        <dbReference type="Google" id="ProtNLM"/>
    </source>
</evidence>
<accession>A0AAU8JGR0</accession>